<keyword evidence="4 7" id="KW-0067">ATP-binding</keyword>
<sequence length="1057" mass="121806">MKDDATSSKQSRRKEPPFLVYLRFRPFLIDETAKGENQRTVEILNEKRVGIKIYPTIARQIRSVQSSYNEYEVTRVFNENCTQQEFYTSTFEIPTNKVFEGSNWLLFTMGLSNSGKTHTMFGTDDQPGIIPQCFSQIFRYIGSNIDNNVVYKPAGFETYVMCKETVLDQEITSRNYIFEQDRTDVLPKIVQKQSLDDISLQDEYYSVWISFFELYNEHIYDLLVRPNEIKSRKPLRLLQSDTTTAIRNLIQVPLFDLEEAKDVVKFGFINRSTSKTVFNEASSRSHAILCITLITTDEFSEQPTMSHLYICDLAGNEPSTQHIGKQMNETCNINTSLMTLKDCIRVLNENQKAKKQFIVPFRNSVLTTIFRPFFCGVGHISIVVNVNPCASFTSQTNDLLKFASLAQKTTIVQCEPVIAKVALAPLSSSFTAFKHTRLKNLKRLTNSKVIPIRRNKAVANDKEEESMSEQNDKNSIFYWRKATDTALKLLQKQATWRRSFMIERHEERVKLIGGLMYQHGIIKKLDEDVSSLNEQLVFAQATEVAPRSAKSIRLLIEKNDEYSKKLTQLQYSYNEVSIQKDEIKANYKSLKDQYVTTGNRYKNEIVQHLSNESKLTKQIDQLNIEHEREMARMKRELNLEVYRKQDFEKRLRVTTEKLESQVSEFAKQMKFTEQIRQEHQQTLVKCDNLQIELCRVRNENNEEIKELTDKYEEQKKLYLKMSIDKEMWKQKYEIMVAKVAQMEAAATVHLPLEDNTISIRSQLKRQTNEIDYDEIDVKRPKRLTRSNSRNNLTSVGDESDSTTHLETTTSRKKISKRLKKNFQTNETINSQVHEIDRFSKLVKQIQTQIEPRTNKKTMIVVGGRQNKQQQNVLNIDHQHHPQTSSAMNFESSSTEHLTDEVVPVVVYHTPNNSPILTNRQCTPSLASNLYGHPYSEQSPATPKPSSTFKGRLKSLFHHTPSSVGSIRTNRIQSKTVVAFGSSASSSKILQPLRNTQATALPSPPKVQTPKNKYNLRNRFFSHPNYNDDSAGITLLIAVTKSDNKTDVIAPVSYGVLP</sequence>
<dbReference type="GO" id="GO:0005871">
    <property type="term" value="C:kinesin complex"/>
    <property type="evidence" value="ECO:0007669"/>
    <property type="project" value="TreeGrafter"/>
</dbReference>
<evidence type="ECO:0000256" key="4">
    <source>
        <dbReference type="ARBA" id="ARBA00022840"/>
    </source>
</evidence>
<evidence type="ECO:0000256" key="3">
    <source>
        <dbReference type="ARBA" id="ARBA00022741"/>
    </source>
</evidence>
<dbReference type="PRINTS" id="PR00380">
    <property type="entry name" value="KINESINHEAVY"/>
</dbReference>
<dbReference type="SUPFAM" id="SSF52540">
    <property type="entry name" value="P-loop containing nucleoside triphosphate hydrolases"/>
    <property type="match status" value="1"/>
</dbReference>
<reference evidence="11" key="1">
    <citation type="submission" date="2021-02" db="EMBL/GenBank/DDBJ databases">
        <authorList>
            <person name="Nowell W R."/>
        </authorList>
    </citation>
    <scope>NUCLEOTIDE SEQUENCE</scope>
</reference>
<dbReference type="InterPro" id="IPR027417">
    <property type="entry name" value="P-loop_NTPase"/>
</dbReference>
<dbReference type="GO" id="GO:0003777">
    <property type="term" value="F:microtubule motor activity"/>
    <property type="evidence" value="ECO:0007669"/>
    <property type="project" value="InterPro"/>
</dbReference>
<evidence type="ECO:0000256" key="9">
    <source>
        <dbReference type="SAM" id="MobiDB-lite"/>
    </source>
</evidence>
<dbReference type="PANTHER" id="PTHR24115">
    <property type="entry name" value="KINESIN-RELATED"/>
    <property type="match status" value="1"/>
</dbReference>
<dbReference type="InterPro" id="IPR001752">
    <property type="entry name" value="Kinesin_motor_dom"/>
</dbReference>
<dbReference type="PROSITE" id="PS50067">
    <property type="entry name" value="KINESIN_MOTOR_2"/>
    <property type="match status" value="1"/>
</dbReference>
<dbReference type="InterPro" id="IPR036961">
    <property type="entry name" value="Kinesin_motor_dom_sf"/>
</dbReference>
<comment type="caution">
    <text evidence="11">The sequence shown here is derived from an EMBL/GenBank/DDBJ whole genome shotgun (WGS) entry which is preliminary data.</text>
</comment>
<dbReference type="GO" id="GO:0007018">
    <property type="term" value="P:microtubule-based movement"/>
    <property type="evidence" value="ECO:0007669"/>
    <property type="project" value="InterPro"/>
</dbReference>
<name>A0A813V6Q0_9BILA</name>
<feature type="binding site" evidence="7">
    <location>
        <begin position="110"/>
        <end position="117"/>
    </location>
    <ligand>
        <name>ATP</name>
        <dbReference type="ChEBI" id="CHEBI:30616"/>
    </ligand>
</feature>
<dbReference type="EMBL" id="CAJOBC010000727">
    <property type="protein sequence ID" value="CAF3619461.1"/>
    <property type="molecule type" value="Genomic_DNA"/>
</dbReference>
<keyword evidence="2" id="KW-0493">Microtubule</keyword>
<dbReference type="GO" id="GO:0005524">
    <property type="term" value="F:ATP binding"/>
    <property type="evidence" value="ECO:0007669"/>
    <property type="project" value="UniProtKB-UniRule"/>
</dbReference>
<dbReference type="Pfam" id="PF00225">
    <property type="entry name" value="Kinesin"/>
    <property type="match status" value="1"/>
</dbReference>
<feature type="domain" description="Kinesin motor" evidence="10">
    <location>
        <begin position="17"/>
        <end position="409"/>
    </location>
</feature>
<dbReference type="AlphaFoldDB" id="A0A813V6Q0"/>
<feature type="region of interest" description="Disordered" evidence="9">
    <location>
        <begin position="782"/>
        <end position="812"/>
    </location>
</feature>
<dbReference type="Gene3D" id="3.40.850.10">
    <property type="entry name" value="Kinesin motor domain"/>
    <property type="match status" value="1"/>
</dbReference>
<keyword evidence="8" id="KW-0175">Coiled coil</keyword>
<dbReference type="GO" id="GO:0008017">
    <property type="term" value="F:microtubule binding"/>
    <property type="evidence" value="ECO:0007669"/>
    <property type="project" value="InterPro"/>
</dbReference>
<dbReference type="Proteomes" id="UP000681722">
    <property type="component" value="Unassembled WGS sequence"/>
</dbReference>
<keyword evidence="13" id="KW-1185">Reference proteome</keyword>
<proteinExistence type="inferred from homology"/>
<evidence type="ECO:0000256" key="5">
    <source>
        <dbReference type="ARBA" id="ARBA00023175"/>
    </source>
</evidence>
<dbReference type="Proteomes" id="UP000663829">
    <property type="component" value="Unassembled WGS sequence"/>
</dbReference>
<evidence type="ECO:0000256" key="1">
    <source>
        <dbReference type="ARBA" id="ARBA00004245"/>
    </source>
</evidence>
<keyword evidence="3 7" id="KW-0547">Nucleotide-binding</keyword>
<evidence type="ECO:0000313" key="11">
    <source>
        <dbReference type="EMBL" id="CAF0832373.1"/>
    </source>
</evidence>
<keyword evidence="5 7" id="KW-0505">Motor protein</keyword>
<dbReference type="GO" id="GO:0005634">
    <property type="term" value="C:nucleus"/>
    <property type="evidence" value="ECO:0007669"/>
    <property type="project" value="TreeGrafter"/>
</dbReference>
<dbReference type="InterPro" id="IPR027640">
    <property type="entry name" value="Kinesin-like_fam"/>
</dbReference>
<evidence type="ECO:0000256" key="2">
    <source>
        <dbReference type="ARBA" id="ARBA00022701"/>
    </source>
</evidence>
<dbReference type="EMBL" id="CAJNOQ010000727">
    <property type="protein sequence ID" value="CAF0832373.1"/>
    <property type="molecule type" value="Genomic_DNA"/>
</dbReference>
<comment type="similarity">
    <text evidence="7">Belongs to the TRAFAC class myosin-kinesin ATPase superfamily. Kinesin family.</text>
</comment>
<evidence type="ECO:0000256" key="8">
    <source>
        <dbReference type="SAM" id="Coils"/>
    </source>
</evidence>
<evidence type="ECO:0000313" key="13">
    <source>
        <dbReference type="Proteomes" id="UP000663829"/>
    </source>
</evidence>
<dbReference type="OrthoDB" id="123929at2759"/>
<protein>
    <recommendedName>
        <fullName evidence="10">Kinesin motor domain-containing protein</fullName>
    </recommendedName>
</protein>
<comment type="subcellular location">
    <subcellularLocation>
        <location evidence="1">Cytoplasm</location>
        <location evidence="1">Cytoskeleton</location>
    </subcellularLocation>
</comment>
<organism evidence="11 13">
    <name type="scientific">Didymodactylos carnosus</name>
    <dbReference type="NCBI Taxonomy" id="1234261"/>
    <lineage>
        <taxon>Eukaryota</taxon>
        <taxon>Metazoa</taxon>
        <taxon>Spiralia</taxon>
        <taxon>Gnathifera</taxon>
        <taxon>Rotifera</taxon>
        <taxon>Eurotatoria</taxon>
        <taxon>Bdelloidea</taxon>
        <taxon>Philodinida</taxon>
        <taxon>Philodinidae</taxon>
        <taxon>Didymodactylos</taxon>
    </lineage>
</organism>
<evidence type="ECO:0000256" key="6">
    <source>
        <dbReference type="ARBA" id="ARBA00023212"/>
    </source>
</evidence>
<dbReference type="GO" id="GO:0005874">
    <property type="term" value="C:microtubule"/>
    <property type="evidence" value="ECO:0007669"/>
    <property type="project" value="UniProtKB-KW"/>
</dbReference>
<keyword evidence="6" id="KW-0963">Cytoplasm</keyword>
<gene>
    <name evidence="11" type="ORF">GPM918_LOCUS5123</name>
    <name evidence="12" type="ORF">SRO942_LOCUS5123</name>
</gene>
<evidence type="ECO:0000313" key="12">
    <source>
        <dbReference type="EMBL" id="CAF3619461.1"/>
    </source>
</evidence>
<dbReference type="GO" id="GO:0016887">
    <property type="term" value="F:ATP hydrolysis activity"/>
    <property type="evidence" value="ECO:0007669"/>
    <property type="project" value="TreeGrafter"/>
</dbReference>
<accession>A0A813V6Q0</accession>
<dbReference type="PANTHER" id="PTHR24115:SF1008">
    <property type="entry name" value="KINESIN-LIKE PROTEIN SUBITO"/>
    <property type="match status" value="1"/>
</dbReference>
<evidence type="ECO:0000259" key="10">
    <source>
        <dbReference type="PROSITE" id="PS50067"/>
    </source>
</evidence>
<evidence type="ECO:0000256" key="7">
    <source>
        <dbReference type="PROSITE-ProRule" id="PRU00283"/>
    </source>
</evidence>
<keyword evidence="6" id="KW-0206">Cytoskeleton</keyword>
<dbReference type="SMART" id="SM00129">
    <property type="entry name" value="KISc"/>
    <property type="match status" value="1"/>
</dbReference>
<feature type="compositionally biased region" description="Polar residues" evidence="9">
    <location>
        <begin position="785"/>
        <end position="808"/>
    </location>
</feature>
<feature type="coiled-coil region" evidence="8">
    <location>
        <begin position="573"/>
        <end position="632"/>
    </location>
</feature>